<accession>A0AAE1UD66</accession>
<keyword evidence="4" id="KW-0349">Heme</keyword>
<dbReference type="InterPro" id="IPR001128">
    <property type="entry name" value="Cyt_P450"/>
</dbReference>
<evidence type="ECO:0000313" key="11">
    <source>
        <dbReference type="Proteomes" id="UP001292094"/>
    </source>
</evidence>
<dbReference type="Proteomes" id="UP001292094">
    <property type="component" value="Unassembled WGS sequence"/>
</dbReference>
<comment type="subcellular location">
    <subcellularLocation>
        <location evidence="2">Endoplasmic reticulum membrane</location>
    </subcellularLocation>
</comment>
<proteinExistence type="inferred from homology"/>
<comment type="similarity">
    <text evidence="3">Belongs to the cytochrome P450 family.</text>
</comment>
<dbReference type="SUPFAM" id="SSF48264">
    <property type="entry name" value="Cytochrome P450"/>
    <property type="match status" value="1"/>
</dbReference>
<keyword evidence="11" id="KW-1185">Reference proteome</keyword>
<dbReference type="EMBL" id="JAWZYT010000782">
    <property type="protein sequence ID" value="KAK4319127.1"/>
    <property type="molecule type" value="Genomic_DNA"/>
</dbReference>
<keyword evidence="8 9" id="KW-0472">Membrane</keyword>
<evidence type="ECO:0000256" key="6">
    <source>
        <dbReference type="ARBA" id="ARBA00023004"/>
    </source>
</evidence>
<dbReference type="GO" id="GO:0005789">
    <property type="term" value="C:endoplasmic reticulum membrane"/>
    <property type="evidence" value="ECO:0007669"/>
    <property type="project" value="UniProtKB-SubCell"/>
</dbReference>
<evidence type="ECO:0000313" key="10">
    <source>
        <dbReference type="EMBL" id="KAK4319127.1"/>
    </source>
</evidence>
<evidence type="ECO:0000256" key="4">
    <source>
        <dbReference type="ARBA" id="ARBA00022617"/>
    </source>
</evidence>
<dbReference type="GO" id="GO:0005506">
    <property type="term" value="F:iron ion binding"/>
    <property type="evidence" value="ECO:0007669"/>
    <property type="project" value="InterPro"/>
</dbReference>
<dbReference type="Pfam" id="PF00067">
    <property type="entry name" value="p450"/>
    <property type="match status" value="1"/>
</dbReference>
<name>A0AAE1UD66_9EUCA</name>
<keyword evidence="6" id="KW-0408">Iron</keyword>
<dbReference type="InterPro" id="IPR050196">
    <property type="entry name" value="Cytochrome_P450_Monoox"/>
</dbReference>
<evidence type="ECO:0000256" key="8">
    <source>
        <dbReference type="ARBA" id="ARBA00023136"/>
    </source>
</evidence>
<sequence>MLHHYTQPSSFRQRIPLTMMASWAWEDWQWMAYLLATILFATLLVRHFKRRRMVALINKLPGPEGLPLLGNSLQVTVDNAELFKLIIQFCQYGEVMKLWFGPDPLVILSSPRAAEAVLSSSRHIEKSNDYHYLHSWLGTGLLTSSGSKWHSRRKLLTPAFHFKILEDCLEVFDRQATLLVDRLRPRADGQPFDILSHIALCTLDIICEAAMGHVINAQNEEDSEYVKKIKKINYLMQRRMTVIWEQPSLLYWLLGLARQRDECLSVLHNFSKETITNRRKINQQNVDEKSG</sequence>
<comment type="cofactor">
    <cofactor evidence="1">
        <name>heme</name>
        <dbReference type="ChEBI" id="CHEBI:30413"/>
    </cofactor>
</comment>
<feature type="transmembrane region" description="Helical" evidence="9">
    <location>
        <begin position="28"/>
        <end position="45"/>
    </location>
</feature>
<dbReference type="PANTHER" id="PTHR24291:SF189">
    <property type="entry name" value="CYTOCHROME P450 4C3-RELATED"/>
    <property type="match status" value="1"/>
</dbReference>
<dbReference type="PANTHER" id="PTHR24291">
    <property type="entry name" value="CYTOCHROME P450 FAMILY 4"/>
    <property type="match status" value="1"/>
</dbReference>
<keyword evidence="4" id="KW-0479">Metal-binding</keyword>
<keyword evidence="7" id="KW-0560">Oxidoreductase</keyword>
<organism evidence="10 11">
    <name type="scientific">Petrolisthes manimaculis</name>
    <dbReference type="NCBI Taxonomy" id="1843537"/>
    <lineage>
        <taxon>Eukaryota</taxon>
        <taxon>Metazoa</taxon>
        <taxon>Ecdysozoa</taxon>
        <taxon>Arthropoda</taxon>
        <taxon>Crustacea</taxon>
        <taxon>Multicrustacea</taxon>
        <taxon>Malacostraca</taxon>
        <taxon>Eumalacostraca</taxon>
        <taxon>Eucarida</taxon>
        <taxon>Decapoda</taxon>
        <taxon>Pleocyemata</taxon>
        <taxon>Anomura</taxon>
        <taxon>Galatheoidea</taxon>
        <taxon>Porcellanidae</taxon>
        <taxon>Petrolisthes</taxon>
    </lineage>
</organism>
<gene>
    <name evidence="10" type="ORF">Pmani_009957</name>
</gene>
<reference evidence="10" key="1">
    <citation type="submission" date="2023-11" db="EMBL/GenBank/DDBJ databases">
        <title>Genome assemblies of two species of porcelain crab, Petrolisthes cinctipes and Petrolisthes manimaculis (Anomura: Porcellanidae).</title>
        <authorList>
            <person name="Angst P."/>
        </authorList>
    </citation>
    <scope>NUCLEOTIDE SEQUENCE</scope>
    <source>
        <strain evidence="10">PB745_02</strain>
        <tissue evidence="10">Gill</tissue>
    </source>
</reference>
<evidence type="ECO:0000256" key="1">
    <source>
        <dbReference type="ARBA" id="ARBA00001971"/>
    </source>
</evidence>
<keyword evidence="9" id="KW-0812">Transmembrane</keyword>
<dbReference type="Gene3D" id="1.10.630.10">
    <property type="entry name" value="Cytochrome P450"/>
    <property type="match status" value="1"/>
</dbReference>
<dbReference type="AlphaFoldDB" id="A0AAE1UD66"/>
<dbReference type="InterPro" id="IPR036396">
    <property type="entry name" value="Cyt_P450_sf"/>
</dbReference>
<protein>
    <submittedName>
        <fullName evidence="10">Uncharacterized protein</fullName>
    </submittedName>
</protein>
<dbReference type="GO" id="GO:0020037">
    <property type="term" value="F:heme binding"/>
    <property type="evidence" value="ECO:0007669"/>
    <property type="project" value="InterPro"/>
</dbReference>
<comment type="caution">
    <text evidence="10">The sequence shown here is derived from an EMBL/GenBank/DDBJ whole genome shotgun (WGS) entry which is preliminary data.</text>
</comment>
<evidence type="ECO:0000256" key="9">
    <source>
        <dbReference type="SAM" id="Phobius"/>
    </source>
</evidence>
<keyword evidence="5" id="KW-0256">Endoplasmic reticulum</keyword>
<dbReference type="GO" id="GO:0004497">
    <property type="term" value="F:monooxygenase activity"/>
    <property type="evidence" value="ECO:0007669"/>
    <property type="project" value="UniProtKB-KW"/>
</dbReference>
<evidence type="ECO:0000256" key="5">
    <source>
        <dbReference type="ARBA" id="ARBA00022824"/>
    </source>
</evidence>
<keyword evidence="7" id="KW-0503">Monooxygenase</keyword>
<evidence type="ECO:0000256" key="3">
    <source>
        <dbReference type="ARBA" id="ARBA00010617"/>
    </source>
</evidence>
<keyword evidence="9" id="KW-1133">Transmembrane helix</keyword>
<evidence type="ECO:0000256" key="7">
    <source>
        <dbReference type="ARBA" id="ARBA00023033"/>
    </source>
</evidence>
<evidence type="ECO:0000256" key="2">
    <source>
        <dbReference type="ARBA" id="ARBA00004586"/>
    </source>
</evidence>
<dbReference type="GO" id="GO:0016705">
    <property type="term" value="F:oxidoreductase activity, acting on paired donors, with incorporation or reduction of molecular oxygen"/>
    <property type="evidence" value="ECO:0007669"/>
    <property type="project" value="InterPro"/>
</dbReference>